<dbReference type="PRINTS" id="PR00705">
    <property type="entry name" value="PAPAIN"/>
</dbReference>
<keyword evidence="5" id="KW-0865">Zymogen</keyword>
<dbReference type="GO" id="GO:0006508">
    <property type="term" value="P:proteolysis"/>
    <property type="evidence" value="ECO:0007669"/>
    <property type="project" value="UniProtKB-KW"/>
</dbReference>
<comment type="caution">
    <text evidence="10">The sequence shown here is derived from an EMBL/GenBank/DDBJ whole genome shotgun (WGS) entry which is preliminary data.</text>
</comment>
<evidence type="ECO:0000256" key="4">
    <source>
        <dbReference type="ARBA" id="ARBA00022807"/>
    </source>
</evidence>
<keyword evidence="2" id="KW-0645">Protease</keyword>
<organism evidence="10 11">
    <name type="scientific">Mesorhabditis spiculigera</name>
    <dbReference type="NCBI Taxonomy" id="96644"/>
    <lineage>
        <taxon>Eukaryota</taxon>
        <taxon>Metazoa</taxon>
        <taxon>Ecdysozoa</taxon>
        <taxon>Nematoda</taxon>
        <taxon>Chromadorea</taxon>
        <taxon>Rhabditida</taxon>
        <taxon>Rhabditina</taxon>
        <taxon>Rhabditomorpha</taxon>
        <taxon>Rhabditoidea</taxon>
        <taxon>Rhabditidae</taxon>
        <taxon>Mesorhabditinae</taxon>
        <taxon>Mesorhabditis</taxon>
    </lineage>
</organism>
<dbReference type="InterPro" id="IPR000169">
    <property type="entry name" value="Pept_cys_AS"/>
</dbReference>
<keyword evidence="11" id="KW-1185">Reference proteome</keyword>
<comment type="similarity">
    <text evidence="1">Belongs to the peptidase C1 family.</text>
</comment>
<dbReference type="PROSITE" id="PS00639">
    <property type="entry name" value="THIOL_PROTEASE_HIS"/>
    <property type="match status" value="1"/>
</dbReference>
<proteinExistence type="inferred from homology"/>
<dbReference type="InterPro" id="IPR039417">
    <property type="entry name" value="Peptidase_C1A_papain-like"/>
</dbReference>
<dbReference type="InterPro" id="IPR013201">
    <property type="entry name" value="Prot_inhib_I29"/>
</dbReference>
<protein>
    <submittedName>
        <fullName evidence="10">Uncharacterized protein</fullName>
    </submittedName>
</protein>
<evidence type="ECO:0000259" key="9">
    <source>
        <dbReference type="SMART" id="SM00848"/>
    </source>
</evidence>
<feature type="domain" description="Cathepsin propeptide inhibitor" evidence="9">
    <location>
        <begin position="40"/>
        <end position="99"/>
    </location>
</feature>
<sequence length="348" mass="37830">MNRLAVLLLLGLTGLAIARIGRVKKADKDGILDEEDNDKFETFKGRFKRNCTDGADACKQRKRNFANNLKRIKKFQKNNTDTKEEFGVTEFADWSTADLKKLVINPDKMPAPLDSIVVPEPKRSKRATATAFDWRTKGVVTPVKNQGQCGCCWAFAASAAVETASNIINKRYNASQRSYSEQQIMTCTQSSPCNGGWPATALNSIKTKGAARTATVPYTGKETACPSVAVDMPVNTVVDMTGNVASALSFVGTTGPITAAFYVCEDFYYYTSGIYSTNCTTSSANFLGGHAVTIMGYGTNSAGVNFWLVKNSWGTNWGMAGYFQIKRGTDTCKFETWGLSAPTAKVIA</sequence>
<keyword evidence="6" id="KW-1015">Disulfide bond</keyword>
<evidence type="ECO:0000256" key="3">
    <source>
        <dbReference type="ARBA" id="ARBA00022801"/>
    </source>
</evidence>
<dbReference type="InterPro" id="IPR000668">
    <property type="entry name" value="Peptidase_C1A_C"/>
</dbReference>
<evidence type="ECO:0000256" key="6">
    <source>
        <dbReference type="ARBA" id="ARBA00023157"/>
    </source>
</evidence>
<dbReference type="InterPro" id="IPR013128">
    <property type="entry name" value="Peptidase_C1A"/>
</dbReference>
<dbReference type="CDD" id="cd02248">
    <property type="entry name" value="Peptidase_C1A"/>
    <property type="match status" value="1"/>
</dbReference>
<keyword evidence="7" id="KW-0732">Signal</keyword>
<feature type="non-terminal residue" evidence="10">
    <location>
        <position position="1"/>
    </location>
</feature>
<dbReference type="SMART" id="SM00848">
    <property type="entry name" value="Inhibitor_I29"/>
    <property type="match status" value="1"/>
</dbReference>
<name>A0AA36CM95_9BILA</name>
<dbReference type="GO" id="GO:0008234">
    <property type="term" value="F:cysteine-type peptidase activity"/>
    <property type="evidence" value="ECO:0007669"/>
    <property type="project" value="UniProtKB-KW"/>
</dbReference>
<evidence type="ECO:0000256" key="2">
    <source>
        <dbReference type="ARBA" id="ARBA00022670"/>
    </source>
</evidence>
<feature type="chain" id="PRO_5041458893" evidence="7">
    <location>
        <begin position="19"/>
        <end position="348"/>
    </location>
</feature>
<dbReference type="Pfam" id="PF00112">
    <property type="entry name" value="Peptidase_C1"/>
    <property type="match status" value="1"/>
</dbReference>
<evidence type="ECO:0000313" key="11">
    <source>
        <dbReference type="Proteomes" id="UP001177023"/>
    </source>
</evidence>
<dbReference type="PROSITE" id="PS00640">
    <property type="entry name" value="THIOL_PROTEASE_ASN"/>
    <property type="match status" value="1"/>
</dbReference>
<accession>A0AA36CM95</accession>
<reference evidence="10" key="1">
    <citation type="submission" date="2023-06" db="EMBL/GenBank/DDBJ databases">
        <authorList>
            <person name="Delattre M."/>
        </authorList>
    </citation>
    <scope>NUCLEOTIDE SEQUENCE</scope>
    <source>
        <strain evidence="10">AF72</strain>
    </source>
</reference>
<evidence type="ECO:0000256" key="1">
    <source>
        <dbReference type="ARBA" id="ARBA00008455"/>
    </source>
</evidence>
<dbReference type="AlphaFoldDB" id="A0AA36CM95"/>
<dbReference type="Pfam" id="PF08246">
    <property type="entry name" value="Inhibitor_I29"/>
    <property type="match status" value="1"/>
</dbReference>
<dbReference type="PROSITE" id="PS00139">
    <property type="entry name" value="THIOL_PROTEASE_CYS"/>
    <property type="match status" value="1"/>
</dbReference>
<dbReference type="PANTHER" id="PTHR12411">
    <property type="entry name" value="CYSTEINE PROTEASE FAMILY C1-RELATED"/>
    <property type="match status" value="1"/>
</dbReference>
<gene>
    <name evidence="10" type="ORF">MSPICULIGERA_LOCUS9052</name>
</gene>
<evidence type="ECO:0000256" key="5">
    <source>
        <dbReference type="ARBA" id="ARBA00023145"/>
    </source>
</evidence>
<keyword evidence="4" id="KW-0788">Thiol protease</keyword>
<evidence type="ECO:0000259" key="8">
    <source>
        <dbReference type="SMART" id="SM00645"/>
    </source>
</evidence>
<evidence type="ECO:0000313" key="10">
    <source>
        <dbReference type="EMBL" id="CAJ0570615.1"/>
    </source>
</evidence>
<dbReference type="InterPro" id="IPR025661">
    <property type="entry name" value="Pept_asp_AS"/>
</dbReference>
<feature type="signal peptide" evidence="7">
    <location>
        <begin position="1"/>
        <end position="18"/>
    </location>
</feature>
<dbReference type="SUPFAM" id="SSF54001">
    <property type="entry name" value="Cysteine proteinases"/>
    <property type="match status" value="1"/>
</dbReference>
<dbReference type="EMBL" id="CATQJA010002419">
    <property type="protein sequence ID" value="CAJ0570615.1"/>
    <property type="molecule type" value="Genomic_DNA"/>
</dbReference>
<dbReference type="Proteomes" id="UP001177023">
    <property type="component" value="Unassembled WGS sequence"/>
</dbReference>
<dbReference type="InterPro" id="IPR025660">
    <property type="entry name" value="Pept_his_AS"/>
</dbReference>
<dbReference type="SMART" id="SM00645">
    <property type="entry name" value="Pept_C1"/>
    <property type="match status" value="1"/>
</dbReference>
<evidence type="ECO:0000256" key="7">
    <source>
        <dbReference type="SAM" id="SignalP"/>
    </source>
</evidence>
<keyword evidence="3" id="KW-0378">Hydrolase</keyword>
<dbReference type="InterPro" id="IPR038765">
    <property type="entry name" value="Papain-like_cys_pep_sf"/>
</dbReference>
<feature type="domain" description="Peptidase C1A papain C-terminal" evidence="8">
    <location>
        <begin position="128"/>
        <end position="343"/>
    </location>
</feature>
<dbReference type="Gene3D" id="3.90.70.10">
    <property type="entry name" value="Cysteine proteinases"/>
    <property type="match status" value="1"/>
</dbReference>